<keyword evidence="2" id="KW-0143">Chaperone</keyword>
<sequence>MGELQLSDSLFPSGMFAHSNGLEYMINSKAISDAGGLYDVIEGVILQQVGPLDCAALGSTYSFIKDGDYPGIAETDRLVHCSKLVAGQRDASARSGAQAARCVAEFAKDDTLDRYVSDIGGGVHGAYPVAFALCCNALGVQKERAAVMLLYGYASGSVSAALRMGLIDHVEGQGMIHRLKPAICSATKELNSTMWQFSPRMDIMQMLHEKTDSKMFIT</sequence>
<dbReference type="Gene3D" id="1.10.4190.10">
    <property type="entry name" value="Urease accessory protein UreF"/>
    <property type="match status" value="1"/>
</dbReference>
<evidence type="ECO:0000256" key="2">
    <source>
        <dbReference type="ARBA" id="ARBA00023186"/>
    </source>
</evidence>
<dbReference type="KEGG" id="csy:CENSYa_0452"/>
<keyword evidence="1" id="KW-0996">Nickel insertion</keyword>
<evidence type="ECO:0000313" key="3">
    <source>
        <dbReference type="EMBL" id="ABK77086.1"/>
    </source>
</evidence>
<dbReference type="HAMAP" id="MF_01385">
    <property type="entry name" value="UreF"/>
    <property type="match status" value="1"/>
</dbReference>
<dbReference type="GO" id="GO:0016151">
    <property type="term" value="F:nickel cation binding"/>
    <property type="evidence" value="ECO:0007669"/>
    <property type="project" value="InterPro"/>
</dbReference>
<organism evidence="3 4">
    <name type="scientific">Cenarchaeum symbiosum (strain A)</name>
    <dbReference type="NCBI Taxonomy" id="414004"/>
    <lineage>
        <taxon>Archaea</taxon>
        <taxon>Nitrososphaerota</taxon>
        <taxon>Candidatus Cenarchaeales</taxon>
        <taxon>Candidatus Cenarchaeaceae</taxon>
        <taxon>Candidatus Cenarchaeum</taxon>
    </lineage>
</organism>
<dbReference type="PANTHER" id="PTHR33620">
    <property type="entry name" value="UREASE ACCESSORY PROTEIN F"/>
    <property type="match status" value="1"/>
</dbReference>
<dbReference type="AlphaFoldDB" id="A0RUR9"/>
<keyword evidence="4" id="KW-1185">Reference proteome</keyword>
<dbReference type="PIRSF" id="PIRSF009467">
    <property type="entry name" value="Ureas_acces_UreF"/>
    <property type="match status" value="1"/>
</dbReference>
<accession>A0RUR9</accession>
<dbReference type="Pfam" id="PF01730">
    <property type="entry name" value="UreF"/>
    <property type="match status" value="1"/>
</dbReference>
<dbReference type="STRING" id="414004.CENSYa_0452"/>
<dbReference type="EMBL" id="DP000238">
    <property type="protein sequence ID" value="ABK77086.1"/>
    <property type="molecule type" value="Genomic_DNA"/>
</dbReference>
<gene>
    <name evidence="3" type="ordered locus">CENSYa_0452</name>
</gene>
<evidence type="ECO:0000256" key="1">
    <source>
        <dbReference type="ARBA" id="ARBA00022988"/>
    </source>
</evidence>
<dbReference type="InterPro" id="IPR038277">
    <property type="entry name" value="UreF_sf"/>
</dbReference>
<reference evidence="3 4" key="1">
    <citation type="journal article" date="2006" name="Proc. Natl. Acad. Sci. U.S.A.">
        <title>Genomic analysis of the uncultivated marine crenarchaeote Cenarchaeum symbiosum.</title>
        <authorList>
            <person name="Hallam S.J."/>
            <person name="Konstantinidis K.T."/>
            <person name="Putnam N."/>
            <person name="Schleper C."/>
            <person name="Watanabe Y."/>
            <person name="Sugahara J."/>
            <person name="Preston C."/>
            <person name="de la Torre J."/>
            <person name="Richardson P.M."/>
            <person name="DeLong E.F."/>
        </authorList>
    </citation>
    <scope>NUCLEOTIDE SEQUENCE [LARGE SCALE GENOMIC DNA]</scope>
    <source>
        <strain evidence="4">A</strain>
    </source>
</reference>
<dbReference type="InterPro" id="IPR002639">
    <property type="entry name" value="UreF"/>
</dbReference>
<dbReference type="EnsemblBacteria" id="ABK77086">
    <property type="protein sequence ID" value="ABK77086"/>
    <property type="gene ID" value="CENSYa_0452"/>
</dbReference>
<proteinExistence type="inferred from homology"/>
<dbReference type="PANTHER" id="PTHR33620:SF1">
    <property type="entry name" value="UREASE ACCESSORY PROTEIN F"/>
    <property type="match status" value="1"/>
</dbReference>
<name>A0RUR9_CENSY</name>
<dbReference type="Proteomes" id="UP000000758">
    <property type="component" value="Chromosome"/>
</dbReference>
<dbReference type="HOGENOM" id="CLU_049215_4_0_2"/>
<evidence type="ECO:0000313" key="4">
    <source>
        <dbReference type="Proteomes" id="UP000000758"/>
    </source>
</evidence>
<protein>
    <submittedName>
        <fullName evidence="3">Urease accessory protein</fullName>
    </submittedName>
</protein>